<evidence type="ECO:0000256" key="2">
    <source>
        <dbReference type="ARBA" id="ARBA00001974"/>
    </source>
</evidence>
<dbReference type="InterPro" id="IPR017938">
    <property type="entry name" value="Riboflavin_synthase-like_b-brl"/>
</dbReference>
<dbReference type="Pfam" id="PF00175">
    <property type="entry name" value="NAD_binding_1"/>
    <property type="match status" value="1"/>
</dbReference>
<keyword evidence="5" id="KW-0274">FAD</keyword>
<evidence type="ECO:0000256" key="4">
    <source>
        <dbReference type="ARBA" id="ARBA00022643"/>
    </source>
</evidence>
<dbReference type="PANTHER" id="PTHR19384">
    <property type="entry name" value="NITRIC OXIDE SYNTHASE-RELATED"/>
    <property type="match status" value="1"/>
</dbReference>
<feature type="compositionally biased region" description="Polar residues" evidence="7">
    <location>
        <begin position="62"/>
        <end position="88"/>
    </location>
</feature>
<keyword evidence="6" id="KW-0521">NADP</keyword>
<reference evidence="10 11" key="1">
    <citation type="submission" date="2024-06" db="EMBL/GenBank/DDBJ databases">
        <authorList>
            <person name="Kraege A."/>
            <person name="Thomma B."/>
        </authorList>
    </citation>
    <scope>NUCLEOTIDE SEQUENCE [LARGE SCALE GENOMIC DNA]</scope>
</reference>
<dbReference type="InterPro" id="IPR001709">
    <property type="entry name" value="Flavoprot_Pyr_Nucl_cyt_Rdtase"/>
</dbReference>
<dbReference type="Pfam" id="PF00667">
    <property type="entry name" value="FAD_binding_1"/>
    <property type="match status" value="2"/>
</dbReference>
<sequence>MPESILQHPWLWAGIVAAPAAWCVWRSFRPRAQPKEADFNTFLRPGARSAAKPGKAPVGRQKQAQDFSSFLRNASTQEPRRQATSFSSFIRAPEEKTESGKDAGVDSAANKEQASQAERPPPDSKPVAVLFGTEFGFSKEIAEKAAALLKESGKYWPRLVDMADHPEGFSMESEQALLVVCSTQGDGVPPSEAREFCDWLSGSSAPKLDHTHFSVCALGDTSYAHFCACGKMLDARLEQLGAKRFSGRADINREDWKAVDAWIQAAVADLDSLQLKAHSSIAGVEEPKQAAPKQKRWGKGRPYFGTIVASEGLCNISGKDDKDTIRVEIDLGDSGLSYLPGDALGILPLNCYEAVDDLLELLGASADTAVPRPAWHYDDGKAPQSDSVPLREALAMCYDLRSPKHELLSLLLESLRQREGKAVNGVEQANGAQKLSKAAVRTAHTELNGNGHPAPANGHLELSNGLTNGHCGLENGHAGPGPSSKPRRTSAQDQTTRLQELMQKGDAALEKYLEPRHVIDLFSEYPSARPPLSKVLAAMRPLLPRLYSISSSQLEHSTHVQVTVAVVRYASLNRERIGVTSTYLAERLQVGDMIPVYVHKNPDFRLPQDASQPIIMVGPGTGLAPFRSFMQERLLGAQAGKSGPLGQAVLYFGCRRSDQDYLYGSLLEGWAKAGHLTLFTAFSRQQAQKVYVQDRLRDSGKLVWELLEAGGHFYVCGDAAQMAGAVEQELLQIIESHQGRGREAATTYLDDLTAQQRYQRDVWF</sequence>
<dbReference type="Gene3D" id="2.40.30.10">
    <property type="entry name" value="Translation factors"/>
    <property type="match status" value="2"/>
</dbReference>
<evidence type="ECO:0000256" key="3">
    <source>
        <dbReference type="ARBA" id="ARBA00022630"/>
    </source>
</evidence>
<feature type="region of interest" description="Disordered" evidence="7">
    <location>
        <begin position="39"/>
        <end position="125"/>
    </location>
</feature>
<dbReference type="Proteomes" id="UP001497392">
    <property type="component" value="Unassembled WGS sequence"/>
</dbReference>
<protein>
    <submittedName>
        <fullName evidence="10">G7640 protein</fullName>
    </submittedName>
</protein>
<evidence type="ECO:0000256" key="5">
    <source>
        <dbReference type="ARBA" id="ARBA00022827"/>
    </source>
</evidence>
<dbReference type="InterPro" id="IPR017927">
    <property type="entry name" value="FAD-bd_FR_type"/>
</dbReference>
<dbReference type="Pfam" id="PF00258">
    <property type="entry name" value="Flavodoxin_1"/>
    <property type="match status" value="1"/>
</dbReference>
<dbReference type="Gene3D" id="3.40.50.360">
    <property type="match status" value="1"/>
</dbReference>
<dbReference type="EMBL" id="CAXHTA020000011">
    <property type="protein sequence ID" value="CAL5224881.1"/>
    <property type="molecule type" value="Genomic_DNA"/>
</dbReference>
<feature type="compositionally biased region" description="Basic and acidic residues" evidence="7">
    <location>
        <begin position="92"/>
        <end position="104"/>
    </location>
</feature>
<evidence type="ECO:0000256" key="6">
    <source>
        <dbReference type="ARBA" id="ARBA00022857"/>
    </source>
</evidence>
<dbReference type="InterPro" id="IPR001094">
    <property type="entry name" value="Flavdoxin-like"/>
</dbReference>
<dbReference type="SUPFAM" id="SSF52343">
    <property type="entry name" value="Ferredoxin reductase-like, C-terminal NADP-linked domain"/>
    <property type="match status" value="1"/>
</dbReference>
<dbReference type="PANTHER" id="PTHR19384:SF128">
    <property type="entry name" value="NADPH OXIDOREDUCTASE A"/>
    <property type="match status" value="1"/>
</dbReference>
<dbReference type="SUPFAM" id="SSF52218">
    <property type="entry name" value="Flavoproteins"/>
    <property type="match status" value="1"/>
</dbReference>
<evidence type="ECO:0000313" key="11">
    <source>
        <dbReference type="Proteomes" id="UP001497392"/>
    </source>
</evidence>
<dbReference type="InterPro" id="IPR039261">
    <property type="entry name" value="FNR_nucleotide-bd"/>
</dbReference>
<accession>A0ABP1FYE6</accession>
<comment type="cofactor">
    <cofactor evidence="1">
        <name>FMN</name>
        <dbReference type="ChEBI" id="CHEBI:58210"/>
    </cofactor>
</comment>
<feature type="domain" description="Flavodoxin-like" evidence="8">
    <location>
        <begin position="127"/>
        <end position="267"/>
    </location>
</feature>
<feature type="domain" description="FAD-binding FR-type" evidence="9">
    <location>
        <begin position="300"/>
        <end position="607"/>
    </location>
</feature>
<evidence type="ECO:0000259" key="9">
    <source>
        <dbReference type="PROSITE" id="PS51384"/>
    </source>
</evidence>
<evidence type="ECO:0000259" key="8">
    <source>
        <dbReference type="PROSITE" id="PS50902"/>
    </source>
</evidence>
<keyword evidence="11" id="KW-1185">Reference proteome</keyword>
<keyword evidence="4" id="KW-0288">FMN</keyword>
<comment type="caution">
    <text evidence="10">The sequence shown here is derived from an EMBL/GenBank/DDBJ whole genome shotgun (WGS) entry which is preliminary data.</text>
</comment>
<dbReference type="SUPFAM" id="SSF63380">
    <property type="entry name" value="Riboflavin synthase domain-like"/>
    <property type="match status" value="2"/>
</dbReference>
<dbReference type="PROSITE" id="PS51384">
    <property type="entry name" value="FAD_FR"/>
    <property type="match status" value="1"/>
</dbReference>
<keyword evidence="3" id="KW-0285">Flavoprotein</keyword>
<dbReference type="InterPro" id="IPR029039">
    <property type="entry name" value="Flavoprotein-like_sf"/>
</dbReference>
<proteinExistence type="predicted"/>
<feature type="region of interest" description="Disordered" evidence="7">
    <location>
        <begin position="459"/>
        <end position="495"/>
    </location>
</feature>
<evidence type="ECO:0000256" key="1">
    <source>
        <dbReference type="ARBA" id="ARBA00001917"/>
    </source>
</evidence>
<dbReference type="InterPro" id="IPR008254">
    <property type="entry name" value="Flavodoxin/NO_synth"/>
</dbReference>
<dbReference type="PRINTS" id="PR00369">
    <property type="entry name" value="FLAVODOXIN"/>
</dbReference>
<dbReference type="InterPro" id="IPR003097">
    <property type="entry name" value="CysJ-like_FAD-binding"/>
</dbReference>
<dbReference type="PRINTS" id="PR00371">
    <property type="entry name" value="FPNCR"/>
</dbReference>
<dbReference type="InterPro" id="IPR001433">
    <property type="entry name" value="OxRdtase_FAD/NAD-bd"/>
</dbReference>
<comment type="cofactor">
    <cofactor evidence="2">
        <name>FAD</name>
        <dbReference type="ChEBI" id="CHEBI:57692"/>
    </cofactor>
</comment>
<gene>
    <name evidence="10" type="primary">g7640</name>
    <name evidence="10" type="ORF">VP750_LOCUS6540</name>
</gene>
<evidence type="ECO:0000256" key="7">
    <source>
        <dbReference type="SAM" id="MobiDB-lite"/>
    </source>
</evidence>
<organism evidence="10 11">
    <name type="scientific">Coccomyxa viridis</name>
    <dbReference type="NCBI Taxonomy" id="1274662"/>
    <lineage>
        <taxon>Eukaryota</taxon>
        <taxon>Viridiplantae</taxon>
        <taxon>Chlorophyta</taxon>
        <taxon>core chlorophytes</taxon>
        <taxon>Trebouxiophyceae</taxon>
        <taxon>Trebouxiophyceae incertae sedis</taxon>
        <taxon>Coccomyxaceae</taxon>
        <taxon>Coccomyxa</taxon>
    </lineage>
</organism>
<dbReference type="PROSITE" id="PS50902">
    <property type="entry name" value="FLAVODOXIN_LIKE"/>
    <property type="match status" value="1"/>
</dbReference>
<evidence type="ECO:0000313" key="10">
    <source>
        <dbReference type="EMBL" id="CAL5224881.1"/>
    </source>
</evidence>
<dbReference type="Gene3D" id="3.40.50.80">
    <property type="entry name" value="Nucleotide-binding domain of ferredoxin-NADP reductase (FNR) module"/>
    <property type="match status" value="1"/>
</dbReference>
<name>A0ABP1FYE6_9CHLO</name>